<reference evidence="1" key="1">
    <citation type="submission" date="2021-05" db="EMBL/GenBank/DDBJ databases">
        <authorList>
            <person name="Pan Q."/>
            <person name="Jouanno E."/>
            <person name="Zahm M."/>
            <person name="Klopp C."/>
            <person name="Cabau C."/>
            <person name="Louis A."/>
            <person name="Berthelot C."/>
            <person name="Parey E."/>
            <person name="Roest Crollius H."/>
            <person name="Montfort J."/>
            <person name="Robinson-Rechavi M."/>
            <person name="Bouchez O."/>
            <person name="Lampietro C."/>
            <person name="Lopez Roques C."/>
            <person name="Donnadieu C."/>
            <person name="Postlethwait J."/>
            <person name="Bobe J."/>
            <person name="Dillon D."/>
            <person name="Chandos A."/>
            <person name="von Hippel F."/>
            <person name="Guiguen Y."/>
        </authorList>
    </citation>
    <scope>NUCLEOTIDE SEQUENCE</scope>
    <source>
        <strain evidence="1">YG-Jan2019</strain>
    </source>
</reference>
<sequence length="235" mass="26400">MFCTIHCSRLQQNRIRGALRAVDPTGTVLRGLEVNTIPRRPYSVPAPLSLWHIDGNHKLTRWRIVIHGGTDGFSRKIMYLAATDNNRASTVLTCFMQAVQCFGLPQRVRSDQGMENVDVARINMHLDMFMHSWERHPLSSEGNRSPEQLWIAGQLLNQTPDDVQIKNDNFGIDWEGPVGAADPEPGVTVPEAPPALKDVIEAKLRETIDPLKQSNSFGMDLYIEALRQAQFCNSV</sequence>
<keyword evidence="2" id="KW-1185">Reference proteome</keyword>
<gene>
    <name evidence="1" type="ORF">DPEC_G00001110</name>
</gene>
<dbReference type="Proteomes" id="UP001157502">
    <property type="component" value="Chromosome 1"/>
</dbReference>
<name>A0ACC2HIP7_DALPE</name>
<accession>A0ACC2HIP7</accession>
<comment type="caution">
    <text evidence="1">The sequence shown here is derived from an EMBL/GenBank/DDBJ whole genome shotgun (WGS) entry which is preliminary data.</text>
</comment>
<protein>
    <submittedName>
        <fullName evidence="1">Uncharacterized protein</fullName>
    </submittedName>
</protein>
<proteinExistence type="predicted"/>
<evidence type="ECO:0000313" key="1">
    <source>
        <dbReference type="EMBL" id="KAJ8015879.1"/>
    </source>
</evidence>
<evidence type="ECO:0000313" key="2">
    <source>
        <dbReference type="Proteomes" id="UP001157502"/>
    </source>
</evidence>
<organism evidence="1 2">
    <name type="scientific">Dallia pectoralis</name>
    <name type="common">Alaska blackfish</name>
    <dbReference type="NCBI Taxonomy" id="75939"/>
    <lineage>
        <taxon>Eukaryota</taxon>
        <taxon>Metazoa</taxon>
        <taxon>Chordata</taxon>
        <taxon>Craniata</taxon>
        <taxon>Vertebrata</taxon>
        <taxon>Euteleostomi</taxon>
        <taxon>Actinopterygii</taxon>
        <taxon>Neopterygii</taxon>
        <taxon>Teleostei</taxon>
        <taxon>Protacanthopterygii</taxon>
        <taxon>Esociformes</taxon>
        <taxon>Umbridae</taxon>
        <taxon>Dallia</taxon>
    </lineage>
</organism>
<dbReference type="EMBL" id="CM055728">
    <property type="protein sequence ID" value="KAJ8015879.1"/>
    <property type="molecule type" value="Genomic_DNA"/>
</dbReference>